<dbReference type="InterPro" id="IPR036389">
    <property type="entry name" value="RNase_III_sf"/>
</dbReference>
<dbReference type="PROSITE" id="PS50142">
    <property type="entry name" value="RNASE_3_2"/>
    <property type="match status" value="2"/>
</dbReference>
<evidence type="ECO:0000256" key="12">
    <source>
        <dbReference type="ARBA" id="ARBA00023158"/>
    </source>
</evidence>
<feature type="compositionally biased region" description="Polar residues" evidence="16">
    <location>
        <begin position="890"/>
        <end position="899"/>
    </location>
</feature>
<keyword evidence="22" id="KW-1185">Reference proteome</keyword>
<evidence type="ECO:0000256" key="2">
    <source>
        <dbReference type="ARBA" id="ARBA00001946"/>
    </source>
</evidence>
<dbReference type="InterPro" id="IPR038248">
    <property type="entry name" value="Dicer_dimer_sf"/>
</dbReference>
<keyword evidence="4" id="KW-0479">Metal-binding</keyword>
<feature type="domain" description="Helicase ATP-binding" evidence="18">
    <location>
        <begin position="36"/>
        <end position="219"/>
    </location>
</feature>
<evidence type="ECO:0000256" key="10">
    <source>
        <dbReference type="ARBA" id="ARBA00022840"/>
    </source>
</evidence>
<keyword evidence="11" id="KW-0460">Magnesium</keyword>
<evidence type="ECO:0000259" key="20">
    <source>
        <dbReference type="PROSITE" id="PS51327"/>
    </source>
</evidence>
<dbReference type="GO" id="GO:0005524">
    <property type="term" value="F:ATP binding"/>
    <property type="evidence" value="ECO:0007669"/>
    <property type="project" value="UniProtKB-KW"/>
</dbReference>
<dbReference type="SMART" id="SM00487">
    <property type="entry name" value="DEXDc"/>
    <property type="match status" value="1"/>
</dbReference>
<evidence type="ECO:0000256" key="5">
    <source>
        <dbReference type="ARBA" id="ARBA00022737"/>
    </source>
</evidence>
<evidence type="ECO:0000313" key="22">
    <source>
        <dbReference type="Proteomes" id="UP001152795"/>
    </source>
</evidence>
<keyword evidence="7" id="KW-0255">Endonuclease</keyword>
<dbReference type="Pfam" id="PF20931">
    <property type="entry name" value="Dicer_platform"/>
    <property type="match status" value="1"/>
</dbReference>
<evidence type="ECO:0000256" key="4">
    <source>
        <dbReference type="ARBA" id="ARBA00022723"/>
    </source>
</evidence>
<evidence type="ECO:0000256" key="9">
    <source>
        <dbReference type="ARBA" id="ARBA00022806"/>
    </source>
</evidence>
<evidence type="ECO:0000256" key="11">
    <source>
        <dbReference type="ARBA" id="ARBA00022842"/>
    </source>
</evidence>
<dbReference type="Proteomes" id="UP001152795">
    <property type="component" value="Unassembled WGS sequence"/>
</dbReference>
<keyword evidence="15" id="KW-0694">RNA-binding</keyword>
<evidence type="ECO:0000256" key="7">
    <source>
        <dbReference type="ARBA" id="ARBA00022759"/>
    </source>
</evidence>
<dbReference type="PROSITE" id="PS51194">
    <property type="entry name" value="HELICASE_CTER"/>
    <property type="match status" value="1"/>
</dbReference>
<dbReference type="Gene3D" id="1.10.1520.10">
    <property type="entry name" value="Ribonuclease III domain"/>
    <property type="match status" value="2"/>
</dbReference>
<feature type="domain" description="RNase III" evidence="17">
    <location>
        <begin position="1060"/>
        <end position="1270"/>
    </location>
</feature>
<feature type="region of interest" description="Disordered" evidence="16">
    <location>
        <begin position="875"/>
        <end position="906"/>
    </location>
</feature>
<comment type="cofactor">
    <cofactor evidence="2">
        <name>Mg(2+)</name>
        <dbReference type="ChEBI" id="CHEBI:18420"/>
    </cofactor>
</comment>
<evidence type="ECO:0000256" key="15">
    <source>
        <dbReference type="PROSITE-ProRule" id="PRU00657"/>
    </source>
</evidence>
<evidence type="ECO:0000256" key="13">
    <source>
        <dbReference type="ARBA" id="ARBA00023211"/>
    </source>
</evidence>
<name>A0A6S7HU86_PARCT</name>
<dbReference type="Pfam" id="PF20932">
    <property type="entry name" value="Dicer_dsRBD"/>
    <property type="match status" value="1"/>
</dbReference>
<keyword evidence="6" id="KW-0547">Nucleotide-binding</keyword>
<keyword evidence="12" id="KW-0943">RNA-mediated gene silencing</keyword>
<dbReference type="GO" id="GO:0006309">
    <property type="term" value="P:apoptotic DNA fragmentation"/>
    <property type="evidence" value="ECO:0007669"/>
    <property type="project" value="TreeGrafter"/>
</dbReference>
<dbReference type="GO" id="GO:0005737">
    <property type="term" value="C:cytoplasm"/>
    <property type="evidence" value="ECO:0007669"/>
    <property type="project" value="TreeGrafter"/>
</dbReference>
<dbReference type="GO" id="GO:0004530">
    <property type="term" value="F:deoxyribonuclease I activity"/>
    <property type="evidence" value="ECO:0007669"/>
    <property type="project" value="TreeGrafter"/>
</dbReference>
<evidence type="ECO:0000256" key="14">
    <source>
        <dbReference type="ARBA" id="ARBA00035116"/>
    </source>
</evidence>
<dbReference type="CDD" id="cd00593">
    <property type="entry name" value="RIBOc"/>
    <property type="match status" value="2"/>
</dbReference>
<sequence length="1600" mass="182000">MVCGRTDESTQDKYIMAENNASQSETFSAREYQLEMLEAAKEKNIIVCLGTGTGKTFISIKFIKHLARVDDIIRPFSQGAKRTIFLVNTVPLVSQQAEAIRLHTALNVTSFCGEAIEMDVNKWSKKAWLEKFEKNHVLVMTAKIYLDLLDNAKLKLSQANLLVFDECHRAKKRHDFKRIMDWFARVPSQDHPRILGLTASVLDGKVKPNMISKKIKDLEHTLRSVCKTASDPMVVEKYGAKPTESLREYSSSKHLNDVAKLEHEFRSLLKPLYAFLKDINFKVEIRDTRGSEEIFAKALAIAKSGVSECLAALKDIGIWGAYEVARMLADELEKRNTRVADFTENASLLFQATLTSLRELRWIYDRRFGMANLNGKENIQQEYLKPKVKKLLELFTESEGDPSMCSIVFVQRRFAACVLSKLINTLHLTSDFVTGHGSEQWGTTETGTHFKKQKEKLKKFKNGSFNVLVGTSVIEEGVDIPKCNLVVMFDFPQNYRAYVQSRGRGRAEGAKYIMLVKSRKLDERKQDLEMYQHIDDHLRKFCQSERDMPTEEEANEAINVYPLPDYYTDVGAKLDMANSIERLYRYCFKLPCDRFTCLKPKFTLLNVDAKYQCSLQMPGNCSHVTKIKGEVMANSAMAKQAVAMKACIMLHKVRQGGLDDNLSPVESDSESESEDESDSPAQPKIGTRKRKRLHIVGTSKQLYGRLTTDGSENVYVYAINMKLDEVSSTVKKSLWDRKRVLFGIITNGELPELPPFSLYNDIGKLTVVLERCQSEVVLTPNQRDLIDWFHEFTFIETLQFKFESLTRNGCRVVLLNYDGSSVTSNEPTVHGSVASGGINFNEMGLLKKNALESDGRFSCNTDLFDSVVIKAYLPQRNPPQRNPDPRHYMVTSTHGNPSSEFPDPDKAKTFKEYYEKNYDIKIMDLSQPLVEVIPHSHDIDCRSGKGKSDKPNERLIPELLKFRTSSQSLTLRALLLPTILYRINSLVSMSQLQDSVVREITNASCVDNTPEPPAKRLKLLTLSSVKEGNSNDNTMVEPFQSLSKYFYPFDNSKSVPLLQLLEAMTCASSRDNFDLERLEMLGDSFLKIAVSVHVYWHKNHKDEGKLTKYRTRQISNKKLFELADKRQLSKYIKHSVFSKQTWFPPGFTSPQSKVENGNSSCCGDHDFDVSTHDVIHDDVVHDNAMQDDAAGDAMCEEGSEDVMYNGATGDAIHDDAMHEDASDNVVNKDVTNNVMNNDFDSYYVMKQEIPDKSVADSMEALIGAHLVHCGYMGALRFMTWLGLDVFHSDDTENRKLTNNYRRRKSSQYKSKYANYPLPTLDIPADESNVRYEQLLDEHTKEMASFEEKIGYTFKNKVLLLEAFTHPTYYDNTITGSYQRLEFLGDAILDFLVTQHIYNKCETNLKPGDLTDLRSALVNNNIFAVIAVENDYHKYLKEYSPHLFTTMGHFVTVAREHQQNLGDKVIPDPYVIAVESDSSDVQCIEAPKPLGDVFESVAGAIFLDSGLDIFEVWRVCYPMLQKYIDEYSKKVPKNLVRRVEESDSKAEFSSANIMKNGRVSCVLTFNGQNTNRTHRITQVSSTNFALESLDQWGHIKHHPDK</sequence>
<dbReference type="GO" id="GO:0004386">
    <property type="term" value="F:helicase activity"/>
    <property type="evidence" value="ECO:0007669"/>
    <property type="project" value="UniProtKB-KW"/>
</dbReference>
<feature type="domain" description="RNase III" evidence="17">
    <location>
        <begin position="1342"/>
        <end position="1505"/>
    </location>
</feature>
<dbReference type="InterPro" id="IPR003100">
    <property type="entry name" value="PAZ_dom"/>
</dbReference>
<dbReference type="PROSITE" id="PS51327">
    <property type="entry name" value="DICER_DSRBF"/>
    <property type="match status" value="1"/>
</dbReference>
<dbReference type="EMBL" id="CACRXK020006256">
    <property type="protein sequence ID" value="CAB4008866.1"/>
    <property type="molecule type" value="Genomic_DNA"/>
</dbReference>
<dbReference type="GO" id="GO:0003723">
    <property type="term" value="F:RNA binding"/>
    <property type="evidence" value="ECO:0007669"/>
    <property type="project" value="UniProtKB-UniRule"/>
</dbReference>
<dbReference type="GO" id="GO:0031054">
    <property type="term" value="P:pre-miRNA processing"/>
    <property type="evidence" value="ECO:0007669"/>
    <property type="project" value="InterPro"/>
</dbReference>
<keyword evidence="8" id="KW-0378">Hydrolase</keyword>
<evidence type="ECO:0000256" key="6">
    <source>
        <dbReference type="ARBA" id="ARBA00022741"/>
    </source>
</evidence>
<dbReference type="PROSITE" id="PS51192">
    <property type="entry name" value="HELICASE_ATP_BIND_1"/>
    <property type="match status" value="1"/>
</dbReference>
<keyword evidence="13" id="KW-0464">Manganese</keyword>
<dbReference type="InterPro" id="IPR044441">
    <property type="entry name" value="DICER_DSRM"/>
</dbReference>
<dbReference type="PROSITE" id="PS00517">
    <property type="entry name" value="RNASE_3_1"/>
    <property type="match status" value="1"/>
</dbReference>
<dbReference type="SMART" id="SM00535">
    <property type="entry name" value="RIBOc"/>
    <property type="match status" value="2"/>
</dbReference>
<feature type="domain" description="Helicase C-terminal" evidence="19">
    <location>
        <begin position="387"/>
        <end position="554"/>
    </location>
</feature>
<dbReference type="CDD" id="cd18034">
    <property type="entry name" value="DEXHc_dicer"/>
    <property type="match status" value="1"/>
</dbReference>
<protein>
    <submittedName>
        <fullName evidence="21">Endoribonuclease Dicer-like</fullName>
    </submittedName>
</protein>
<comment type="similarity">
    <text evidence="14 15">Belongs to the helicase family. Dicer subfamily.</text>
</comment>
<dbReference type="InterPro" id="IPR006935">
    <property type="entry name" value="Helicase/UvrB_N"/>
</dbReference>
<reference evidence="21" key="1">
    <citation type="submission" date="2020-04" db="EMBL/GenBank/DDBJ databases">
        <authorList>
            <person name="Alioto T."/>
            <person name="Alioto T."/>
            <person name="Gomez Garrido J."/>
        </authorList>
    </citation>
    <scope>NUCLEOTIDE SEQUENCE</scope>
    <source>
        <strain evidence="21">A484AB</strain>
    </source>
</reference>
<evidence type="ECO:0000259" key="18">
    <source>
        <dbReference type="PROSITE" id="PS51192"/>
    </source>
</evidence>
<dbReference type="Pfam" id="PF04851">
    <property type="entry name" value="ResIII"/>
    <property type="match status" value="1"/>
</dbReference>
<dbReference type="Pfam" id="PF03368">
    <property type="entry name" value="Dicer_dimer"/>
    <property type="match status" value="1"/>
</dbReference>
<dbReference type="PANTHER" id="PTHR14950">
    <property type="entry name" value="DICER-RELATED"/>
    <property type="match status" value="1"/>
</dbReference>
<feature type="compositionally biased region" description="Acidic residues" evidence="16">
    <location>
        <begin position="667"/>
        <end position="678"/>
    </location>
</feature>
<dbReference type="InterPro" id="IPR036085">
    <property type="entry name" value="PAZ_dom_sf"/>
</dbReference>
<proteinExistence type="inferred from homology"/>
<dbReference type="InterPro" id="IPR001650">
    <property type="entry name" value="Helicase_C-like"/>
</dbReference>
<comment type="caution">
    <text evidence="21">The sequence shown here is derived from an EMBL/GenBank/DDBJ whole genome shotgun (WGS) entry which is preliminary data.</text>
</comment>
<dbReference type="PANTHER" id="PTHR14950:SF37">
    <property type="entry name" value="ENDORIBONUCLEASE DICER"/>
    <property type="match status" value="1"/>
</dbReference>
<dbReference type="SUPFAM" id="SSF52540">
    <property type="entry name" value="P-loop containing nucleoside triphosphate hydrolases"/>
    <property type="match status" value="1"/>
</dbReference>
<dbReference type="GO" id="GO:0030422">
    <property type="term" value="P:siRNA processing"/>
    <property type="evidence" value="ECO:0007669"/>
    <property type="project" value="InterPro"/>
</dbReference>
<organism evidence="21 22">
    <name type="scientific">Paramuricea clavata</name>
    <name type="common">Red gorgonian</name>
    <name type="synonym">Violescent sea-whip</name>
    <dbReference type="NCBI Taxonomy" id="317549"/>
    <lineage>
        <taxon>Eukaryota</taxon>
        <taxon>Metazoa</taxon>
        <taxon>Cnidaria</taxon>
        <taxon>Anthozoa</taxon>
        <taxon>Octocorallia</taxon>
        <taxon>Malacalcyonacea</taxon>
        <taxon>Plexauridae</taxon>
        <taxon>Paramuricea</taxon>
    </lineage>
</organism>
<dbReference type="InterPro" id="IPR005034">
    <property type="entry name" value="Dicer_dimerisation"/>
</dbReference>
<dbReference type="InterPro" id="IPR014001">
    <property type="entry name" value="Helicase_ATP-bd"/>
</dbReference>
<dbReference type="Pfam" id="PF20930">
    <property type="entry name" value="Dicer_PBD"/>
    <property type="match status" value="1"/>
</dbReference>
<keyword evidence="5" id="KW-0677">Repeat</keyword>
<evidence type="ECO:0000256" key="16">
    <source>
        <dbReference type="SAM" id="MobiDB-lite"/>
    </source>
</evidence>
<evidence type="ECO:0000256" key="8">
    <source>
        <dbReference type="ARBA" id="ARBA00022801"/>
    </source>
</evidence>
<dbReference type="SMART" id="SM00490">
    <property type="entry name" value="HELICc"/>
    <property type="match status" value="1"/>
</dbReference>
<evidence type="ECO:0000256" key="3">
    <source>
        <dbReference type="ARBA" id="ARBA00022722"/>
    </source>
</evidence>
<dbReference type="Gene3D" id="3.30.160.380">
    <property type="entry name" value="Dicer dimerisation domain"/>
    <property type="match status" value="1"/>
</dbReference>
<evidence type="ECO:0000313" key="21">
    <source>
        <dbReference type="EMBL" id="CAB4008866.1"/>
    </source>
</evidence>
<dbReference type="InterPro" id="IPR000999">
    <property type="entry name" value="RNase_III_dom"/>
</dbReference>
<dbReference type="GO" id="GO:0005634">
    <property type="term" value="C:nucleus"/>
    <property type="evidence" value="ECO:0007669"/>
    <property type="project" value="TreeGrafter"/>
</dbReference>
<dbReference type="GO" id="GO:0046872">
    <property type="term" value="F:metal ion binding"/>
    <property type="evidence" value="ECO:0007669"/>
    <property type="project" value="UniProtKB-KW"/>
</dbReference>
<dbReference type="InterPro" id="IPR027417">
    <property type="entry name" value="P-loop_NTPase"/>
</dbReference>
<dbReference type="GO" id="GO:0003677">
    <property type="term" value="F:DNA binding"/>
    <property type="evidence" value="ECO:0007669"/>
    <property type="project" value="InterPro"/>
</dbReference>
<accession>A0A6S7HU86</accession>
<dbReference type="GO" id="GO:0004525">
    <property type="term" value="F:ribonuclease III activity"/>
    <property type="evidence" value="ECO:0007669"/>
    <property type="project" value="InterPro"/>
</dbReference>
<comment type="cofactor">
    <cofactor evidence="1">
        <name>Mn(2+)</name>
        <dbReference type="ChEBI" id="CHEBI:29035"/>
    </cofactor>
</comment>
<feature type="region of interest" description="Disordered" evidence="16">
    <location>
        <begin position="659"/>
        <end position="690"/>
    </location>
</feature>
<dbReference type="SMART" id="SM00949">
    <property type="entry name" value="PAZ"/>
    <property type="match status" value="1"/>
</dbReference>
<dbReference type="FunFam" id="3.40.50.300:FF:000628">
    <property type="entry name" value="Endoribonuclease Dicer"/>
    <property type="match status" value="1"/>
</dbReference>
<feature type="non-terminal residue" evidence="21">
    <location>
        <position position="1"/>
    </location>
</feature>
<dbReference type="Pfam" id="PF02170">
    <property type="entry name" value="PAZ"/>
    <property type="match status" value="1"/>
</dbReference>
<dbReference type="FunFam" id="1.10.1520.10:FF:000005">
    <property type="entry name" value="Putative endoribonuclease dicer"/>
    <property type="match status" value="1"/>
</dbReference>
<dbReference type="Pfam" id="PF00271">
    <property type="entry name" value="Helicase_C"/>
    <property type="match status" value="1"/>
</dbReference>
<dbReference type="SUPFAM" id="SSF69065">
    <property type="entry name" value="RNase III domain-like"/>
    <property type="match status" value="2"/>
</dbReference>
<dbReference type="Gene3D" id="2.170.260.10">
    <property type="entry name" value="paz domain"/>
    <property type="match status" value="1"/>
</dbReference>
<gene>
    <name evidence="21" type="ORF">PACLA_8A073209</name>
</gene>
<dbReference type="InterPro" id="IPR048512">
    <property type="entry name" value="Dicer_platform"/>
</dbReference>
<keyword evidence="9" id="KW-0347">Helicase</keyword>
<feature type="domain" description="Dicer dsRNA-binding fold" evidence="20">
    <location>
        <begin position="579"/>
        <end position="672"/>
    </location>
</feature>
<evidence type="ECO:0000256" key="1">
    <source>
        <dbReference type="ARBA" id="ARBA00001936"/>
    </source>
</evidence>
<keyword evidence="3" id="KW-0540">Nuclease</keyword>
<dbReference type="Gene3D" id="3.40.50.300">
    <property type="entry name" value="P-loop containing nucleotide triphosphate hydrolases"/>
    <property type="match status" value="2"/>
</dbReference>
<keyword evidence="10" id="KW-0067">ATP-binding</keyword>
<dbReference type="SUPFAM" id="SSF101690">
    <property type="entry name" value="PAZ domain"/>
    <property type="match status" value="1"/>
</dbReference>
<dbReference type="Pfam" id="PF00636">
    <property type="entry name" value="Ribonuclease_3"/>
    <property type="match status" value="2"/>
</dbReference>
<evidence type="ECO:0000259" key="17">
    <source>
        <dbReference type="PROSITE" id="PS50142"/>
    </source>
</evidence>
<evidence type="ECO:0000259" key="19">
    <source>
        <dbReference type="PROSITE" id="PS51194"/>
    </source>
</evidence>
<dbReference type="OrthoDB" id="2392202at2759"/>
<dbReference type="InterPro" id="IPR048513">
    <property type="entry name" value="Dicer_PBD"/>
</dbReference>